<gene>
    <name evidence="4" type="ORF">AMOR_19640</name>
</gene>
<evidence type="ECO:0008006" key="6">
    <source>
        <dbReference type="Google" id="ProtNLM"/>
    </source>
</evidence>
<dbReference type="SMART" id="SM00671">
    <property type="entry name" value="SEL1"/>
    <property type="match status" value="4"/>
</dbReference>
<reference evidence="5" key="1">
    <citation type="journal article" date="2022" name="Int. J. Syst. Evol. Microbiol.">
        <title>Anaeromyxobacter oryzae sp. nov., Anaeromyxobacter diazotrophicus sp. nov. and Anaeromyxobacter paludicola sp. nov., isolated from paddy soils.</title>
        <authorList>
            <person name="Itoh H."/>
            <person name="Xu Z."/>
            <person name="Mise K."/>
            <person name="Masuda Y."/>
            <person name="Ushijima N."/>
            <person name="Hayakawa C."/>
            <person name="Shiratori Y."/>
            <person name="Senoo K."/>
        </authorList>
    </citation>
    <scope>NUCLEOTIDE SEQUENCE [LARGE SCALE GENOMIC DNA]</scope>
    <source>
        <strain evidence="5">Red232</strain>
    </source>
</reference>
<dbReference type="InterPro" id="IPR006597">
    <property type="entry name" value="Sel1-like"/>
</dbReference>
<feature type="chain" id="PRO_5046027013" description="Beta-lactamase" evidence="3">
    <location>
        <begin position="30"/>
        <end position="431"/>
    </location>
</feature>
<dbReference type="PROSITE" id="PS51257">
    <property type="entry name" value="PROKAR_LIPOPROTEIN"/>
    <property type="match status" value="1"/>
</dbReference>
<dbReference type="PANTHER" id="PTHR13891">
    <property type="entry name" value="CYTOCHROME C OXIDASE ASSEMBLY FACTOR 7"/>
    <property type="match status" value="1"/>
</dbReference>
<proteinExistence type="inferred from homology"/>
<dbReference type="PANTHER" id="PTHR13891:SF1">
    <property type="entry name" value="CYTOCHROME C OXIDASE ASSEMBLY FACTOR 7"/>
    <property type="match status" value="1"/>
</dbReference>
<sequence>MTFTLRRVRPVLAASIVLACAAVPRGVTAAGERRTFSEARTGCEGGDARACADLGVLYATGEGVARDDVAAFAALRRACDAGEARACAGIYELLAKNRLPPVRIPEATATLRRACGHLIADGCAGLGVYELGRTEDTAGAFELVARACELGDPSTCETVGVTLLGAGMPPSVRPDLPRAARLLGRGCGGDDVPSCSALAEVYLQGLGGVAADPARGLELLDRACARKHEESCFAKATWSGPAGGACRRGVAAGCTRVGAAFTAAGRSDARIAAGEHLLRAACRDGDGEGCTLHGGLLQKLRSDAAGAASAYRRACELRAGEGCARLAALYRDGEARAGIVQDPAAAAAVAQKGCAFRSASACFQVALAYGPAGALGENAARRAEYLRKACDYGEGHECSLLAAMYEVGEGVPSDAAEARRLRKRDRSGKAY</sequence>
<dbReference type="Gene3D" id="1.25.40.10">
    <property type="entry name" value="Tetratricopeptide repeat domain"/>
    <property type="match status" value="2"/>
</dbReference>
<dbReference type="Pfam" id="PF08238">
    <property type="entry name" value="Sel1"/>
    <property type="match status" value="5"/>
</dbReference>
<dbReference type="SUPFAM" id="SSF81901">
    <property type="entry name" value="HCP-like"/>
    <property type="match status" value="3"/>
</dbReference>
<evidence type="ECO:0000313" key="4">
    <source>
        <dbReference type="EMBL" id="BDG02968.1"/>
    </source>
</evidence>
<comment type="similarity">
    <text evidence="1">Belongs to the hcp beta-lactamase family.</text>
</comment>
<keyword evidence="5" id="KW-1185">Reference proteome</keyword>
<name>A0ABN6MU38_9BACT</name>
<protein>
    <recommendedName>
        <fullName evidence="6">Beta-lactamase</fullName>
    </recommendedName>
</protein>
<dbReference type="InterPro" id="IPR040239">
    <property type="entry name" value="HcpB-like"/>
</dbReference>
<evidence type="ECO:0000313" key="5">
    <source>
        <dbReference type="Proteomes" id="UP001162891"/>
    </source>
</evidence>
<dbReference type="Proteomes" id="UP001162891">
    <property type="component" value="Chromosome"/>
</dbReference>
<evidence type="ECO:0000256" key="2">
    <source>
        <dbReference type="ARBA" id="ARBA00022737"/>
    </source>
</evidence>
<evidence type="ECO:0000256" key="3">
    <source>
        <dbReference type="SAM" id="SignalP"/>
    </source>
</evidence>
<keyword evidence="3" id="KW-0732">Signal</keyword>
<evidence type="ECO:0000256" key="1">
    <source>
        <dbReference type="ARBA" id="ARBA00008486"/>
    </source>
</evidence>
<dbReference type="RefSeq" id="WP_248360646.1">
    <property type="nucleotide sequence ID" value="NZ_AP025591.1"/>
</dbReference>
<accession>A0ABN6MU38</accession>
<keyword evidence="2" id="KW-0677">Repeat</keyword>
<dbReference type="InterPro" id="IPR011990">
    <property type="entry name" value="TPR-like_helical_dom_sf"/>
</dbReference>
<dbReference type="EMBL" id="AP025591">
    <property type="protein sequence ID" value="BDG02968.1"/>
    <property type="molecule type" value="Genomic_DNA"/>
</dbReference>
<organism evidence="4 5">
    <name type="scientific">Anaeromyxobacter oryzae</name>
    <dbReference type="NCBI Taxonomy" id="2918170"/>
    <lineage>
        <taxon>Bacteria</taxon>
        <taxon>Pseudomonadati</taxon>
        <taxon>Myxococcota</taxon>
        <taxon>Myxococcia</taxon>
        <taxon>Myxococcales</taxon>
        <taxon>Cystobacterineae</taxon>
        <taxon>Anaeromyxobacteraceae</taxon>
        <taxon>Anaeromyxobacter</taxon>
    </lineage>
</organism>
<feature type="signal peptide" evidence="3">
    <location>
        <begin position="1"/>
        <end position="29"/>
    </location>
</feature>